<evidence type="ECO:0000256" key="4">
    <source>
        <dbReference type="ARBA" id="ARBA00038388"/>
    </source>
</evidence>
<dbReference type="GO" id="GO:0005524">
    <property type="term" value="F:ATP binding"/>
    <property type="evidence" value="ECO:0007669"/>
    <property type="project" value="UniProtKB-KW"/>
</dbReference>
<name>A0A7W7YLA6_9BACT</name>
<dbReference type="PANTHER" id="PTHR42798">
    <property type="entry name" value="LIPOPROTEIN-RELEASING SYSTEM ATP-BINDING PROTEIN LOLD"/>
    <property type="match status" value="1"/>
</dbReference>
<dbReference type="FunFam" id="3.40.50.300:FF:000032">
    <property type="entry name" value="Export ABC transporter ATP-binding protein"/>
    <property type="match status" value="1"/>
</dbReference>
<keyword evidence="2" id="KW-0547">Nucleotide-binding</keyword>
<sequence>MSEVTVPYAAQVRGLNKSFGDGASRIHVLKDVDMEVRQGDITMLIGPSGCGKTTLISILAGTLKPDAATQELTVLGQDLRQMSMGAITRFRAQNIGFIFQAFNLIPTLSLAENVSVPLLIRGVRAGAAEKKAREVLALVGLGDRAKSRPNQLSGGQQQRVAIARALVHEPRLIICDEPTAALDAKNGQLVMELFENVARSPERAVLIVTHDNRIFPHANRIASMDDGRIVEVHDIDASHPLPENLRHGFHQ</sequence>
<accession>A0A7W7YLA6</accession>
<evidence type="ECO:0000259" key="5">
    <source>
        <dbReference type="PROSITE" id="PS50893"/>
    </source>
</evidence>
<evidence type="ECO:0000313" key="7">
    <source>
        <dbReference type="Proteomes" id="UP000534294"/>
    </source>
</evidence>
<dbReference type="Pfam" id="PF00005">
    <property type="entry name" value="ABC_tran"/>
    <property type="match status" value="1"/>
</dbReference>
<dbReference type="InterPro" id="IPR017871">
    <property type="entry name" value="ABC_transporter-like_CS"/>
</dbReference>
<comment type="caution">
    <text evidence="6">The sequence shown here is derived from an EMBL/GenBank/DDBJ whole genome shotgun (WGS) entry which is preliminary data.</text>
</comment>
<evidence type="ECO:0000313" key="6">
    <source>
        <dbReference type="EMBL" id="MBB5038321.1"/>
    </source>
</evidence>
<evidence type="ECO:0000256" key="3">
    <source>
        <dbReference type="ARBA" id="ARBA00022840"/>
    </source>
</evidence>
<comment type="similarity">
    <text evidence="4">Belongs to the ABC transporter superfamily. Macrolide exporter (TC 3.A.1.122) family.</text>
</comment>
<dbReference type="Gene3D" id="3.40.50.300">
    <property type="entry name" value="P-loop containing nucleotide triphosphate hydrolases"/>
    <property type="match status" value="1"/>
</dbReference>
<dbReference type="EMBL" id="JACHIF010000004">
    <property type="protein sequence ID" value="MBB5038321.1"/>
    <property type="molecule type" value="Genomic_DNA"/>
</dbReference>
<dbReference type="PROSITE" id="PS00211">
    <property type="entry name" value="ABC_TRANSPORTER_1"/>
    <property type="match status" value="1"/>
</dbReference>
<dbReference type="CDD" id="cd03255">
    <property type="entry name" value="ABC_MJ0796_LolCDE_FtsE"/>
    <property type="match status" value="1"/>
</dbReference>
<organism evidence="6 7">
    <name type="scientific">Prosthecobacter dejongeii</name>
    <dbReference type="NCBI Taxonomy" id="48465"/>
    <lineage>
        <taxon>Bacteria</taxon>
        <taxon>Pseudomonadati</taxon>
        <taxon>Verrucomicrobiota</taxon>
        <taxon>Verrucomicrobiia</taxon>
        <taxon>Verrucomicrobiales</taxon>
        <taxon>Verrucomicrobiaceae</taxon>
        <taxon>Prosthecobacter</taxon>
    </lineage>
</organism>
<dbReference type="Proteomes" id="UP000534294">
    <property type="component" value="Unassembled WGS sequence"/>
</dbReference>
<dbReference type="SMART" id="SM00382">
    <property type="entry name" value="AAA"/>
    <property type="match status" value="1"/>
</dbReference>
<dbReference type="AlphaFoldDB" id="A0A7W7YLA6"/>
<evidence type="ECO:0000256" key="2">
    <source>
        <dbReference type="ARBA" id="ARBA00022741"/>
    </source>
</evidence>
<dbReference type="InterPro" id="IPR003439">
    <property type="entry name" value="ABC_transporter-like_ATP-bd"/>
</dbReference>
<gene>
    <name evidence="6" type="ORF">HNQ64_002579</name>
</gene>
<dbReference type="InterPro" id="IPR017911">
    <property type="entry name" value="MacB-like_ATP-bd"/>
</dbReference>
<dbReference type="SUPFAM" id="SSF52540">
    <property type="entry name" value="P-loop containing nucleoside triphosphate hydrolases"/>
    <property type="match status" value="1"/>
</dbReference>
<dbReference type="GO" id="GO:0098796">
    <property type="term" value="C:membrane protein complex"/>
    <property type="evidence" value="ECO:0007669"/>
    <property type="project" value="UniProtKB-ARBA"/>
</dbReference>
<keyword evidence="7" id="KW-1185">Reference proteome</keyword>
<protein>
    <submittedName>
        <fullName evidence="6">Putative ABC transport system ATP-binding protein</fullName>
    </submittedName>
</protein>
<keyword evidence="3 6" id="KW-0067">ATP-binding</keyword>
<dbReference type="GO" id="GO:0022857">
    <property type="term" value="F:transmembrane transporter activity"/>
    <property type="evidence" value="ECO:0007669"/>
    <property type="project" value="UniProtKB-ARBA"/>
</dbReference>
<dbReference type="PANTHER" id="PTHR42798:SF7">
    <property type="entry name" value="ALPHA-D-RIBOSE 1-METHYLPHOSPHONATE 5-TRIPHOSPHATE SYNTHASE SUBUNIT PHNL"/>
    <property type="match status" value="1"/>
</dbReference>
<dbReference type="GO" id="GO:0016887">
    <property type="term" value="F:ATP hydrolysis activity"/>
    <property type="evidence" value="ECO:0007669"/>
    <property type="project" value="InterPro"/>
</dbReference>
<evidence type="ECO:0000256" key="1">
    <source>
        <dbReference type="ARBA" id="ARBA00022448"/>
    </source>
</evidence>
<dbReference type="InterPro" id="IPR003593">
    <property type="entry name" value="AAA+_ATPase"/>
</dbReference>
<dbReference type="InterPro" id="IPR027417">
    <property type="entry name" value="P-loop_NTPase"/>
</dbReference>
<keyword evidence="1" id="KW-0813">Transport</keyword>
<feature type="domain" description="ABC transporter" evidence="5">
    <location>
        <begin position="10"/>
        <end position="251"/>
    </location>
</feature>
<dbReference type="RefSeq" id="WP_184209006.1">
    <property type="nucleotide sequence ID" value="NZ_JACHIF010000004.1"/>
</dbReference>
<dbReference type="PROSITE" id="PS50893">
    <property type="entry name" value="ABC_TRANSPORTER_2"/>
    <property type="match status" value="1"/>
</dbReference>
<proteinExistence type="inferred from homology"/>
<reference evidence="6 7" key="1">
    <citation type="submission" date="2020-08" db="EMBL/GenBank/DDBJ databases">
        <title>Genomic Encyclopedia of Type Strains, Phase IV (KMG-IV): sequencing the most valuable type-strain genomes for metagenomic binning, comparative biology and taxonomic classification.</title>
        <authorList>
            <person name="Goeker M."/>
        </authorList>
    </citation>
    <scope>NUCLEOTIDE SEQUENCE [LARGE SCALE GENOMIC DNA]</scope>
    <source>
        <strain evidence="6 7">DSM 12251</strain>
    </source>
</reference>